<accession>A0ABS9H4H2</accession>
<keyword evidence="1" id="KW-0812">Transmembrane</keyword>
<dbReference type="RefSeq" id="WP_236336784.1">
    <property type="nucleotide sequence ID" value="NZ_JAKIJS010000001.1"/>
</dbReference>
<name>A0ABS9H4H2_9BACL</name>
<feature type="transmembrane region" description="Helical" evidence="1">
    <location>
        <begin position="61"/>
        <end position="84"/>
    </location>
</feature>
<proteinExistence type="predicted"/>
<protein>
    <submittedName>
        <fullName evidence="2">Uncharacterized protein</fullName>
    </submittedName>
</protein>
<organism evidence="2 3">
    <name type="scientific">Pseudalkalibacillus berkeleyi</name>
    <dbReference type="NCBI Taxonomy" id="1069813"/>
    <lineage>
        <taxon>Bacteria</taxon>
        <taxon>Bacillati</taxon>
        <taxon>Bacillota</taxon>
        <taxon>Bacilli</taxon>
        <taxon>Bacillales</taxon>
        <taxon>Fictibacillaceae</taxon>
        <taxon>Pseudalkalibacillus</taxon>
    </lineage>
</organism>
<keyword evidence="3" id="KW-1185">Reference proteome</keyword>
<dbReference type="EMBL" id="JAKIJS010000001">
    <property type="protein sequence ID" value="MCF6138783.1"/>
    <property type="molecule type" value="Genomic_DNA"/>
</dbReference>
<dbReference type="Proteomes" id="UP001649381">
    <property type="component" value="Unassembled WGS sequence"/>
</dbReference>
<gene>
    <name evidence="2" type="ORF">L2716_13685</name>
</gene>
<keyword evidence="1" id="KW-0472">Membrane</keyword>
<reference evidence="2 3" key="1">
    <citation type="submission" date="2022-01" db="EMBL/GenBank/DDBJ databases">
        <title>Alkalihalobacillus sp. EGI L200015, a novel bacterium isolated from a salt lake sediment.</title>
        <authorList>
            <person name="Gao L."/>
            <person name="Fang B.-Z."/>
            <person name="Li W.-J."/>
        </authorList>
    </citation>
    <scope>NUCLEOTIDE SEQUENCE [LARGE SCALE GENOMIC DNA]</scope>
    <source>
        <strain evidence="2 3">KCTC 12718</strain>
    </source>
</reference>
<comment type="caution">
    <text evidence="2">The sequence shown here is derived from an EMBL/GenBank/DDBJ whole genome shotgun (WGS) entry which is preliminary data.</text>
</comment>
<sequence length="90" mass="10274">MKKLVVANVLLLSSLLYVIFQVTKRSLYLNQISIHANNPVSLDWRYININTNIVQNSPESIYHISLLPVYALVFLSSMLIYLGLKGKHSK</sequence>
<evidence type="ECO:0000313" key="3">
    <source>
        <dbReference type="Proteomes" id="UP001649381"/>
    </source>
</evidence>
<evidence type="ECO:0000313" key="2">
    <source>
        <dbReference type="EMBL" id="MCF6138783.1"/>
    </source>
</evidence>
<evidence type="ECO:0000256" key="1">
    <source>
        <dbReference type="SAM" id="Phobius"/>
    </source>
</evidence>
<keyword evidence="1" id="KW-1133">Transmembrane helix</keyword>